<comment type="caution">
    <text evidence="2">The sequence shown here is derived from an EMBL/GenBank/DDBJ whole genome shotgun (WGS) entry which is preliminary data.</text>
</comment>
<dbReference type="HOGENOM" id="CLU_155691_0_0_11"/>
<name>C4FF19_9BIFI</name>
<keyword evidence="3" id="KW-1185">Reference proteome</keyword>
<dbReference type="eggNOG" id="ENOG5031Y5K">
    <property type="taxonomic scope" value="Bacteria"/>
</dbReference>
<reference evidence="2" key="1">
    <citation type="submission" date="2009-04" db="EMBL/GenBank/DDBJ databases">
        <authorList>
            <person name="Weinstock G."/>
            <person name="Sodergren E."/>
            <person name="Clifton S."/>
            <person name="Fulton L."/>
            <person name="Fulton B."/>
            <person name="Courtney L."/>
            <person name="Fronick C."/>
            <person name="Harrison M."/>
            <person name="Strong C."/>
            <person name="Farmer C."/>
            <person name="Delahaunty K."/>
            <person name="Markovic C."/>
            <person name="Hall O."/>
            <person name="Minx P."/>
            <person name="Tomlinson C."/>
            <person name="Mitreva M."/>
            <person name="Nelson J."/>
            <person name="Hou S."/>
            <person name="Wollam A."/>
            <person name="Pepin K.H."/>
            <person name="Johnson M."/>
            <person name="Bhonagiri V."/>
            <person name="Nash W.E."/>
            <person name="Warren W."/>
            <person name="Chinwalla A."/>
            <person name="Mardis E.R."/>
            <person name="Wilson R.K."/>
        </authorList>
    </citation>
    <scope>NUCLEOTIDE SEQUENCE [LARGE SCALE GENOMIC DNA]</scope>
    <source>
        <strain evidence="2">DSM 20098</strain>
    </source>
</reference>
<proteinExistence type="predicted"/>
<feature type="transmembrane region" description="Helical" evidence="1">
    <location>
        <begin position="6"/>
        <end position="29"/>
    </location>
</feature>
<evidence type="ECO:0000256" key="1">
    <source>
        <dbReference type="SAM" id="Phobius"/>
    </source>
</evidence>
<dbReference type="Proteomes" id="UP000006408">
    <property type="component" value="Unassembled WGS sequence"/>
</dbReference>
<dbReference type="AlphaFoldDB" id="C4FF19"/>
<evidence type="ECO:0000313" key="2">
    <source>
        <dbReference type="EMBL" id="EEP21550.1"/>
    </source>
</evidence>
<accession>C4FF19</accession>
<dbReference type="RefSeq" id="WP_003826424.1">
    <property type="nucleotide sequence ID" value="NZ_AP012322.1"/>
</dbReference>
<keyword evidence="1" id="KW-1133">Transmembrane helix</keyword>
<keyword evidence="1" id="KW-0472">Membrane</keyword>
<organism evidence="2 3">
    <name type="scientific">Bifidobacterium angulatum DSM 20098 = JCM 7096</name>
    <dbReference type="NCBI Taxonomy" id="518635"/>
    <lineage>
        <taxon>Bacteria</taxon>
        <taxon>Bacillati</taxon>
        <taxon>Actinomycetota</taxon>
        <taxon>Actinomycetes</taxon>
        <taxon>Bifidobacteriales</taxon>
        <taxon>Bifidobacteriaceae</taxon>
        <taxon>Bifidobacterium</taxon>
    </lineage>
</organism>
<dbReference type="PATRIC" id="fig|518635.7.peg.851"/>
<dbReference type="STRING" id="1683.Bang102_006350"/>
<protein>
    <submittedName>
        <fullName evidence="2">Uncharacterized protein</fullName>
    </submittedName>
</protein>
<keyword evidence="1" id="KW-0812">Transmembrane</keyword>
<evidence type="ECO:0000313" key="3">
    <source>
        <dbReference type="Proteomes" id="UP000006408"/>
    </source>
</evidence>
<gene>
    <name evidence="2" type="ORF">BIFANG_02918</name>
</gene>
<dbReference type="GeneID" id="42865162"/>
<dbReference type="EMBL" id="ABYS02000004">
    <property type="protein sequence ID" value="EEP21550.1"/>
    <property type="molecule type" value="Genomic_DNA"/>
</dbReference>
<sequence>MGNIMPWWVWLILALFMAAMIVVGCIYALHRGFAALQTVSNTASQVGNRIARMGEPVEASAPEAPFFTQPLAVSLEYYEAAQLKVAQRDKAKHERHMRVWQRWNRERIKAPDFINETDE</sequence>